<dbReference type="SUPFAM" id="SSF48452">
    <property type="entry name" value="TPR-like"/>
    <property type="match status" value="3"/>
</dbReference>
<evidence type="ECO:0000313" key="5">
    <source>
        <dbReference type="EMBL" id="KAB1065573.1"/>
    </source>
</evidence>
<feature type="repeat" description="TPR" evidence="3">
    <location>
        <begin position="711"/>
        <end position="744"/>
    </location>
</feature>
<dbReference type="EMBL" id="WACR01000002">
    <property type="protein sequence ID" value="KAB1065573.1"/>
    <property type="molecule type" value="Genomic_DNA"/>
</dbReference>
<evidence type="ECO:0000256" key="1">
    <source>
        <dbReference type="ARBA" id="ARBA00022737"/>
    </source>
</evidence>
<evidence type="ECO:0000256" key="4">
    <source>
        <dbReference type="SAM" id="Phobius"/>
    </source>
</evidence>
<comment type="caution">
    <text evidence="5">The sequence shown here is derived from an EMBL/GenBank/DDBJ whole genome shotgun (WGS) entry which is preliminary data.</text>
</comment>
<dbReference type="Proteomes" id="UP000435357">
    <property type="component" value="Unassembled WGS sequence"/>
</dbReference>
<keyword evidence="2 3" id="KW-0802">TPR repeat</keyword>
<evidence type="ECO:0000313" key="6">
    <source>
        <dbReference type="Proteomes" id="UP000435357"/>
    </source>
</evidence>
<dbReference type="PANTHER" id="PTHR45641">
    <property type="entry name" value="TETRATRICOPEPTIDE REPEAT PROTEIN (AFU_ORTHOLOGUE AFUA_6G03870)"/>
    <property type="match status" value="1"/>
</dbReference>
<accession>A0A6N6M9M0</accession>
<dbReference type="PROSITE" id="PS50005">
    <property type="entry name" value="TPR"/>
    <property type="match status" value="1"/>
</dbReference>
<feature type="transmembrane region" description="Helical" evidence="4">
    <location>
        <begin position="30"/>
        <end position="50"/>
    </location>
</feature>
<dbReference type="RefSeq" id="WP_151166397.1">
    <property type="nucleotide sequence ID" value="NZ_WACR01000002.1"/>
</dbReference>
<keyword evidence="4" id="KW-0472">Membrane</keyword>
<dbReference type="InterPro" id="IPR011990">
    <property type="entry name" value="TPR-like_helical_dom_sf"/>
</dbReference>
<keyword evidence="6" id="KW-1185">Reference proteome</keyword>
<feature type="transmembrane region" description="Helical" evidence="4">
    <location>
        <begin position="7"/>
        <end position="24"/>
    </location>
</feature>
<sequence>MKKYEKALIILFIIALGIQLIPYFKAKTMLTALLCGLIGISYLFGGYWLLNTKTKKIVIPILAGVAFCASIIVLPFTFRIYRDVAQKVLPIPNIILFLILGFYLIINNKDVWQGYKPIFVRSSIILLIVGIFSYTPPSFKPFRKLLSIINNGNKHLVNNMVMFNYMQKYDAAIENGNCDDAMYYAKMGNEAGMIWLEQFDDKIAFGKHNDINSEKEIIQQSNVGYIKSKKSKSSIVNEAPNKSQLKKIEGTFEGLYEAYKCKADKYFNERNYELALKYYDKANKNLNSCDFSGWNYAKAYSLSNLALCNKGLKRYDKADSLFHKALGIHKNPNTQSALILLNLGESLHEQADYNRSNEAIKKSNEIFKILSLQEERKNNIINNYHRLAHNYLYMDSLILAKKYIDKASKKVENNTTYYCSSILSKAYYEHTINNFSKGDSLVSVCEECFKKLLNTDHQNFAKIHYIKSLSKKKQGKYQEALESIKITKRISEKNFGQNLVDYSNQLAHINYEIGNYQKAKKLYFDNLSTIIKTYGKNNYRLPEILSDISQLQVSLTKFDVAYNYNAKSINSAKNIYGKLNKPTLSYLLNNSANVHYHLSDYKSSDSLYSKVLELNDNLGKSSILSRAKAMNGLGLTMTALEKYDKADSLFSESNKLYSNLFTKGHPNKATVLLNHASLKIDTRELIEAERMLSEALEISEAYLNPSHDLFGDIYFAFGKLYQSRKLKNKAINYYNKALENYSNKFDDHYKIDLVKEKLKSYS</sequence>
<dbReference type="Gene3D" id="1.25.40.10">
    <property type="entry name" value="Tetratricopeptide repeat domain"/>
    <property type="match status" value="3"/>
</dbReference>
<organism evidence="5 6">
    <name type="scientific">Salibacter halophilus</name>
    <dbReference type="NCBI Taxonomy" id="1803916"/>
    <lineage>
        <taxon>Bacteria</taxon>
        <taxon>Pseudomonadati</taxon>
        <taxon>Bacteroidota</taxon>
        <taxon>Flavobacteriia</taxon>
        <taxon>Flavobacteriales</taxon>
        <taxon>Salibacteraceae</taxon>
        <taxon>Salibacter</taxon>
    </lineage>
</organism>
<dbReference type="InterPro" id="IPR019734">
    <property type="entry name" value="TPR_rpt"/>
</dbReference>
<keyword evidence="1" id="KW-0677">Repeat</keyword>
<feature type="transmembrane region" description="Helical" evidence="4">
    <location>
        <begin position="88"/>
        <end position="106"/>
    </location>
</feature>
<evidence type="ECO:0000256" key="3">
    <source>
        <dbReference type="PROSITE-ProRule" id="PRU00339"/>
    </source>
</evidence>
<protein>
    <submittedName>
        <fullName evidence="5">Tetratricopeptide repeat protein</fullName>
    </submittedName>
</protein>
<proteinExistence type="predicted"/>
<feature type="transmembrane region" description="Helical" evidence="4">
    <location>
        <begin position="118"/>
        <end position="135"/>
    </location>
</feature>
<name>A0A6N6M9M0_9FLAO</name>
<keyword evidence="4" id="KW-0812">Transmembrane</keyword>
<reference evidence="5 6" key="1">
    <citation type="submission" date="2019-09" db="EMBL/GenBank/DDBJ databases">
        <title>Genomes of Cryomorphaceae.</title>
        <authorList>
            <person name="Bowman J.P."/>
        </authorList>
    </citation>
    <scope>NUCLEOTIDE SEQUENCE [LARGE SCALE GENOMIC DNA]</scope>
    <source>
        <strain evidence="5 6">KCTC 52047</strain>
    </source>
</reference>
<dbReference type="AlphaFoldDB" id="A0A6N6M9M0"/>
<dbReference type="SMART" id="SM00028">
    <property type="entry name" value="TPR"/>
    <property type="match status" value="10"/>
</dbReference>
<dbReference type="OrthoDB" id="890800at2"/>
<gene>
    <name evidence="5" type="ORF">F3059_02665</name>
</gene>
<feature type="transmembrane region" description="Helical" evidence="4">
    <location>
        <begin position="57"/>
        <end position="76"/>
    </location>
</feature>
<keyword evidence="4" id="KW-1133">Transmembrane helix</keyword>
<evidence type="ECO:0000256" key="2">
    <source>
        <dbReference type="ARBA" id="ARBA00022803"/>
    </source>
</evidence>
<dbReference type="Pfam" id="PF13424">
    <property type="entry name" value="TPR_12"/>
    <property type="match status" value="1"/>
</dbReference>